<comment type="function">
    <text evidence="9">Site-specific tyrosine recombinase, which acts by catalyzing the cutting and rejoining of the recombining DNA molecules. The XerC-XerD complex is essential to convert dimers of the bacterial chromosome into monomers to permit their segregation at cell division. It also contributes to the segregational stability of plasmids.</text>
</comment>
<keyword evidence="5 9" id="KW-0229">DNA integration</keyword>
<feature type="domain" description="Tyr recombinase" evidence="11">
    <location>
        <begin position="174"/>
        <end position="384"/>
    </location>
</feature>
<feature type="active site" evidence="9">
    <location>
        <position position="362"/>
    </location>
</feature>
<sequence>MSRIVAQRDVRWARPLLPAARWVVVAVAAREVGEPSRKVSPARGTLNLMSEEHEVEPSATAAPQIDPAIQQHLEDYLGYLLYQRGRSENTVRAYETDLRSLFVFLASQRVTGLDQVTIEELRGWLVRMQEEGLGRTTMARRISAVKNFFVWADRQDLIAEDPALRLQAPKKERRLPHVLQTGQVERLLTDIKEPRTAPSKSSQTSADNPAGQDGAAPSEKDAALAVRNQVIGELLYASGLRISELVSLDVGDVDFERRALRVLGKGNKERMVPFGIPAQRALEFWLRQARELLASADAGNALLIGARGGRLNVRQARKVISDALDRLGDTSASGPHALRHTVATHLLDGGADLRAVQEFLGHSSLATTQLYTHVSVDRLRQSYQQAHPRA</sequence>
<dbReference type="GO" id="GO:0006313">
    <property type="term" value="P:DNA transposition"/>
    <property type="evidence" value="ECO:0007669"/>
    <property type="project" value="UniProtKB-UniRule"/>
</dbReference>
<feature type="region of interest" description="Disordered" evidence="10">
    <location>
        <begin position="189"/>
        <end position="219"/>
    </location>
</feature>
<feature type="compositionally biased region" description="Polar residues" evidence="10">
    <location>
        <begin position="198"/>
        <end position="207"/>
    </location>
</feature>
<dbReference type="SUPFAM" id="SSF56349">
    <property type="entry name" value="DNA breaking-rejoining enzymes"/>
    <property type="match status" value="1"/>
</dbReference>
<organism evidence="13 14">
    <name type="scientific">Glutamicibacter creatinolyticus</name>
    <dbReference type="NCBI Taxonomy" id="162496"/>
    <lineage>
        <taxon>Bacteria</taxon>
        <taxon>Bacillati</taxon>
        <taxon>Actinomycetota</taxon>
        <taxon>Actinomycetes</taxon>
        <taxon>Micrococcales</taxon>
        <taxon>Micrococcaceae</taxon>
        <taxon>Glutamicibacter</taxon>
    </lineage>
</organism>
<comment type="similarity">
    <text evidence="9">Belongs to the 'phage' integrase family. XerC subfamily.</text>
</comment>
<comment type="subcellular location">
    <subcellularLocation>
        <location evidence="1 9">Cytoplasm</location>
    </subcellularLocation>
</comment>
<gene>
    <name evidence="9 13" type="primary">xerC</name>
    <name evidence="13" type="ORF">GcLGCM259_1295</name>
</gene>
<dbReference type="GO" id="GO:0003677">
    <property type="term" value="F:DNA binding"/>
    <property type="evidence" value="ECO:0007669"/>
    <property type="project" value="UniProtKB-UniRule"/>
</dbReference>
<accession>A0A5B7WSU6</accession>
<dbReference type="HAMAP" id="MF_01808">
    <property type="entry name" value="Recomb_XerC_XerD"/>
    <property type="match status" value="1"/>
</dbReference>
<evidence type="ECO:0000256" key="5">
    <source>
        <dbReference type="ARBA" id="ARBA00022908"/>
    </source>
</evidence>
<feature type="active site" evidence="9">
    <location>
        <position position="339"/>
    </location>
</feature>
<feature type="active site" evidence="9">
    <location>
        <position position="336"/>
    </location>
</feature>
<evidence type="ECO:0000256" key="4">
    <source>
        <dbReference type="ARBA" id="ARBA00022829"/>
    </source>
</evidence>
<feature type="domain" description="Core-binding (CB)" evidence="12">
    <location>
        <begin position="67"/>
        <end position="153"/>
    </location>
</feature>
<dbReference type="PANTHER" id="PTHR30349:SF77">
    <property type="entry name" value="TYROSINE RECOMBINASE XERC"/>
    <property type="match status" value="1"/>
</dbReference>
<keyword evidence="6 9" id="KW-0238">DNA-binding</keyword>
<evidence type="ECO:0000259" key="11">
    <source>
        <dbReference type="PROSITE" id="PS51898"/>
    </source>
</evidence>
<evidence type="ECO:0000259" key="12">
    <source>
        <dbReference type="PROSITE" id="PS51900"/>
    </source>
</evidence>
<comment type="subunit">
    <text evidence="9">Forms a cyclic heterotetrameric complex composed of two molecules of XerC and two molecules of XerD.</text>
</comment>
<keyword evidence="8 9" id="KW-0131">Cell cycle</keyword>
<proteinExistence type="inferred from homology"/>
<dbReference type="InterPro" id="IPR044068">
    <property type="entry name" value="CB"/>
</dbReference>
<name>A0A5B7WSU6_9MICC</name>
<keyword evidence="3 9" id="KW-0132">Cell division</keyword>
<dbReference type="Gene3D" id="1.10.150.130">
    <property type="match status" value="1"/>
</dbReference>
<evidence type="ECO:0000256" key="1">
    <source>
        <dbReference type="ARBA" id="ARBA00004496"/>
    </source>
</evidence>
<dbReference type="CDD" id="cd00798">
    <property type="entry name" value="INT_XerDC_C"/>
    <property type="match status" value="1"/>
</dbReference>
<dbReference type="Gene3D" id="1.10.443.10">
    <property type="entry name" value="Intergrase catalytic core"/>
    <property type="match status" value="1"/>
</dbReference>
<evidence type="ECO:0000313" key="13">
    <source>
        <dbReference type="EMBL" id="QCY47029.1"/>
    </source>
</evidence>
<dbReference type="Pfam" id="PF00589">
    <property type="entry name" value="Phage_integrase"/>
    <property type="match status" value="1"/>
</dbReference>
<dbReference type="PANTHER" id="PTHR30349">
    <property type="entry name" value="PHAGE INTEGRASE-RELATED"/>
    <property type="match status" value="1"/>
</dbReference>
<dbReference type="GO" id="GO:0051301">
    <property type="term" value="P:cell division"/>
    <property type="evidence" value="ECO:0007669"/>
    <property type="project" value="UniProtKB-KW"/>
</dbReference>
<dbReference type="KEGG" id="gcr:GcLGCM259_1295"/>
<dbReference type="InterPro" id="IPR004107">
    <property type="entry name" value="Integrase_SAM-like_N"/>
</dbReference>
<dbReference type="EMBL" id="CP034412">
    <property type="protein sequence ID" value="QCY47029.1"/>
    <property type="molecule type" value="Genomic_DNA"/>
</dbReference>
<dbReference type="GO" id="GO:0007059">
    <property type="term" value="P:chromosome segregation"/>
    <property type="evidence" value="ECO:0007669"/>
    <property type="project" value="UniProtKB-UniRule"/>
</dbReference>
<dbReference type="Pfam" id="PF02899">
    <property type="entry name" value="Phage_int_SAM_1"/>
    <property type="match status" value="1"/>
</dbReference>
<dbReference type="GO" id="GO:0005737">
    <property type="term" value="C:cytoplasm"/>
    <property type="evidence" value="ECO:0007669"/>
    <property type="project" value="UniProtKB-SubCell"/>
</dbReference>
<dbReference type="AlphaFoldDB" id="A0A5B7WSU6"/>
<keyword evidence="2 9" id="KW-0963">Cytoplasm</keyword>
<dbReference type="InterPro" id="IPR050090">
    <property type="entry name" value="Tyrosine_recombinase_XerCD"/>
</dbReference>
<dbReference type="NCBIfam" id="NF001399">
    <property type="entry name" value="PRK00283.1"/>
    <property type="match status" value="1"/>
</dbReference>
<keyword evidence="4 9" id="KW-0159">Chromosome partition</keyword>
<evidence type="ECO:0000256" key="6">
    <source>
        <dbReference type="ARBA" id="ARBA00023125"/>
    </source>
</evidence>
<reference evidence="13 14" key="1">
    <citation type="submission" date="2018-12" db="EMBL/GenBank/DDBJ databases">
        <title>Complete Genome Sequence of Glutamicibacter creatinolyticus strain LGCM259,isolated from an abscess of a 12-year-old mare in Italy.</title>
        <authorList>
            <person name="Santos R.G."/>
            <person name="Silva A.L."/>
            <person name="Seyffert N."/>
            <person name="Castro T.L.P."/>
            <person name="Attili A.R."/>
            <person name="Rifici C."/>
            <person name="Mazzullo G."/>
            <person name="Brenig B."/>
            <person name="Venanzi F."/>
            <person name="Azevedo V."/>
        </authorList>
    </citation>
    <scope>NUCLEOTIDE SEQUENCE [LARGE SCALE GENOMIC DNA]</scope>
    <source>
        <strain evidence="13 14">LGCM 259</strain>
    </source>
</reference>
<feature type="active site" evidence="9">
    <location>
        <position position="241"/>
    </location>
</feature>
<dbReference type="GO" id="GO:0009037">
    <property type="term" value="F:tyrosine-based site-specific recombinase activity"/>
    <property type="evidence" value="ECO:0007669"/>
    <property type="project" value="UniProtKB-UniRule"/>
</dbReference>
<dbReference type="InterPro" id="IPR013762">
    <property type="entry name" value="Integrase-like_cat_sf"/>
</dbReference>
<keyword evidence="7 9" id="KW-0233">DNA recombination</keyword>
<protein>
    <recommendedName>
        <fullName evidence="9">Tyrosine recombinase XerC</fullName>
    </recommendedName>
</protein>
<dbReference type="InterPro" id="IPR023009">
    <property type="entry name" value="Tyrosine_recombinase_XerC/XerD"/>
</dbReference>
<evidence type="ECO:0000256" key="2">
    <source>
        <dbReference type="ARBA" id="ARBA00022490"/>
    </source>
</evidence>
<evidence type="ECO:0000256" key="9">
    <source>
        <dbReference type="HAMAP-Rule" id="MF_01808"/>
    </source>
</evidence>
<keyword evidence="14" id="KW-1185">Reference proteome</keyword>
<evidence type="ECO:0000256" key="3">
    <source>
        <dbReference type="ARBA" id="ARBA00022618"/>
    </source>
</evidence>
<evidence type="ECO:0000313" key="14">
    <source>
        <dbReference type="Proteomes" id="UP000307000"/>
    </source>
</evidence>
<evidence type="ECO:0000256" key="8">
    <source>
        <dbReference type="ARBA" id="ARBA00023306"/>
    </source>
</evidence>
<dbReference type="PROSITE" id="PS51900">
    <property type="entry name" value="CB"/>
    <property type="match status" value="1"/>
</dbReference>
<dbReference type="InterPro" id="IPR002104">
    <property type="entry name" value="Integrase_catalytic"/>
</dbReference>
<dbReference type="PROSITE" id="PS51898">
    <property type="entry name" value="TYR_RECOMBINASE"/>
    <property type="match status" value="1"/>
</dbReference>
<dbReference type="Proteomes" id="UP000307000">
    <property type="component" value="Chromosome"/>
</dbReference>
<evidence type="ECO:0000256" key="10">
    <source>
        <dbReference type="SAM" id="MobiDB-lite"/>
    </source>
</evidence>
<feature type="active site" evidence="9">
    <location>
        <position position="265"/>
    </location>
</feature>
<dbReference type="InterPro" id="IPR011010">
    <property type="entry name" value="DNA_brk_join_enz"/>
</dbReference>
<evidence type="ECO:0000256" key="7">
    <source>
        <dbReference type="ARBA" id="ARBA00023172"/>
    </source>
</evidence>
<feature type="active site" description="O-(3'-phospho-DNA)-tyrosine intermediate" evidence="9">
    <location>
        <position position="371"/>
    </location>
</feature>
<dbReference type="InterPro" id="IPR010998">
    <property type="entry name" value="Integrase_recombinase_N"/>
</dbReference>